<keyword evidence="9 12" id="KW-0472">Membrane</keyword>
<dbReference type="InterPro" id="IPR010949">
    <property type="entry name" value="TonB_Hb/transfer/lactofer_rcpt"/>
</dbReference>
<dbReference type="PROSITE" id="PS52016">
    <property type="entry name" value="TONB_DEPENDENT_REC_3"/>
    <property type="match status" value="1"/>
</dbReference>
<dbReference type="InterPro" id="IPR036942">
    <property type="entry name" value="Beta-barrel_TonB_sf"/>
</dbReference>
<dbReference type="Pfam" id="PF07715">
    <property type="entry name" value="Plug"/>
    <property type="match status" value="1"/>
</dbReference>
<dbReference type="SUPFAM" id="SSF56935">
    <property type="entry name" value="Porins"/>
    <property type="match status" value="1"/>
</dbReference>
<keyword evidence="7" id="KW-0732">Signal</keyword>
<evidence type="ECO:0000256" key="2">
    <source>
        <dbReference type="ARBA" id="ARBA00009810"/>
    </source>
</evidence>
<dbReference type="NCBIfam" id="TIGR01785">
    <property type="entry name" value="TonB-hemin"/>
    <property type="match status" value="1"/>
</dbReference>
<evidence type="ECO:0000256" key="11">
    <source>
        <dbReference type="ARBA" id="ARBA00023237"/>
    </source>
</evidence>
<dbReference type="NCBIfam" id="TIGR01786">
    <property type="entry name" value="TonB-hemlactrns"/>
    <property type="match status" value="1"/>
</dbReference>
<dbReference type="AlphaFoldDB" id="A0A248U9F3"/>
<evidence type="ECO:0000256" key="12">
    <source>
        <dbReference type="PROSITE-ProRule" id="PRU01360"/>
    </source>
</evidence>
<evidence type="ECO:0000256" key="14">
    <source>
        <dbReference type="SAM" id="Phobius"/>
    </source>
</evidence>
<keyword evidence="4 12" id="KW-0813">Transport</keyword>
<evidence type="ECO:0000313" key="17">
    <source>
        <dbReference type="EMBL" id="ASV83417.1"/>
    </source>
</evidence>
<evidence type="ECO:0000256" key="9">
    <source>
        <dbReference type="ARBA" id="ARBA00023136"/>
    </source>
</evidence>
<dbReference type="InterPro" id="IPR000531">
    <property type="entry name" value="Beta-barrel_TonB"/>
</dbReference>
<dbReference type="InterPro" id="IPR011276">
    <property type="entry name" value="TonB_haem/Hb_rcpt"/>
</dbReference>
<keyword evidence="8 13" id="KW-0798">TonB box</keyword>
<dbReference type="Gene3D" id="2.170.130.10">
    <property type="entry name" value="TonB-dependent receptor, plug domain"/>
    <property type="match status" value="1"/>
</dbReference>
<organism evidence="17 18">
    <name type="scientific">Ochrobactrum quorumnocens</name>
    <dbReference type="NCBI Taxonomy" id="271865"/>
    <lineage>
        <taxon>Bacteria</taxon>
        <taxon>Pseudomonadati</taxon>
        <taxon>Pseudomonadota</taxon>
        <taxon>Alphaproteobacteria</taxon>
        <taxon>Hyphomicrobiales</taxon>
        <taxon>Brucellaceae</taxon>
        <taxon>Brucella/Ochrobactrum group</taxon>
        <taxon>Ochrobactrum</taxon>
    </lineage>
</organism>
<feature type="domain" description="TonB-dependent receptor-like beta-barrel" evidence="15">
    <location>
        <begin position="304"/>
        <end position="678"/>
    </location>
</feature>
<dbReference type="PANTHER" id="PTHR30069">
    <property type="entry name" value="TONB-DEPENDENT OUTER MEMBRANE RECEPTOR"/>
    <property type="match status" value="1"/>
</dbReference>
<evidence type="ECO:0000256" key="4">
    <source>
        <dbReference type="ARBA" id="ARBA00022448"/>
    </source>
</evidence>
<evidence type="ECO:0000256" key="7">
    <source>
        <dbReference type="ARBA" id="ARBA00022729"/>
    </source>
</evidence>
<dbReference type="Proteomes" id="UP000215256">
    <property type="component" value="Chromosome 2"/>
</dbReference>
<evidence type="ECO:0000256" key="5">
    <source>
        <dbReference type="ARBA" id="ARBA00022452"/>
    </source>
</evidence>
<dbReference type="GO" id="GO:0009279">
    <property type="term" value="C:cell outer membrane"/>
    <property type="evidence" value="ECO:0007669"/>
    <property type="project" value="UniProtKB-SubCell"/>
</dbReference>
<comment type="subcellular location">
    <subcellularLocation>
        <location evidence="1 12">Cell outer membrane</location>
        <topology evidence="1 12">Multi-pass membrane protein</topology>
    </subcellularLocation>
</comment>
<dbReference type="GO" id="GO:0044718">
    <property type="term" value="P:siderophore transmembrane transport"/>
    <property type="evidence" value="ECO:0007669"/>
    <property type="project" value="TreeGrafter"/>
</dbReference>
<dbReference type="GO" id="GO:0015344">
    <property type="term" value="F:siderophore uptake transmembrane transporter activity"/>
    <property type="evidence" value="ECO:0007669"/>
    <property type="project" value="TreeGrafter"/>
</dbReference>
<dbReference type="Gene3D" id="2.40.170.20">
    <property type="entry name" value="TonB-dependent receptor, beta-barrel domain"/>
    <property type="match status" value="1"/>
</dbReference>
<proteinExistence type="inferred from homology"/>
<dbReference type="GO" id="GO:0015232">
    <property type="term" value="F:heme transmembrane transporter activity"/>
    <property type="evidence" value="ECO:0007669"/>
    <property type="project" value="InterPro"/>
</dbReference>
<keyword evidence="6 12" id="KW-0812">Transmembrane</keyword>
<evidence type="ECO:0000256" key="3">
    <source>
        <dbReference type="ARBA" id="ARBA00021261"/>
    </source>
</evidence>
<evidence type="ECO:0000256" key="13">
    <source>
        <dbReference type="RuleBase" id="RU003357"/>
    </source>
</evidence>
<keyword evidence="14" id="KW-1133">Transmembrane helix</keyword>
<evidence type="ECO:0000256" key="1">
    <source>
        <dbReference type="ARBA" id="ARBA00004571"/>
    </source>
</evidence>
<protein>
    <recommendedName>
        <fullName evidence="3">Heme transporter BhuA</fullName>
    </recommendedName>
</protein>
<reference evidence="17 18" key="1">
    <citation type="submission" date="2017-07" db="EMBL/GenBank/DDBJ databases">
        <title>Phylogenetic study on the rhizospheric bacterium Ochrobactrum sp. A44.</title>
        <authorList>
            <person name="Krzyzanowska D.M."/>
            <person name="Ossowicki A."/>
            <person name="Rajewska M."/>
            <person name="Maciag T."/>
            <person name="Kaczynski Z."/>
            <person name="Czerwicka M."/>
            <person name="Jafra S."/>
        </authorList>
    </citation>
    <scope>NUCLEOTIDE SEQUENCE [LARGE SCALE GENOMIC DNA]</scope>
    <source>
        <strain evidence="17 18">A44</strain>
    </source>
</reference>
<evidence type="ECO:0000313" key="18">
    <source>
        <dbReference type="Proteomes" id="UP000215256"/>
    </source>
</evidence>
<keyword evidence="11 12" id="KW-0998">Cell outer membrane</keyword>
<accession>A0A248U9F3</accession>
<feature type="transmembrane region" description="Helical" evidence="14">
    <location>
        <begin position="20"/>
        <end position="42"/>
    </location>
</feature>
<keyword evidence="5 12" id="KW-1134">Transmembrane beta strand</keyword>
<dbReference type="CDD" id="cd01347">
    <property type="entry name" value="ligand_gated_channel"/>
    <property type="match status" value="1"/>
</dbReference>
<evidence type="ECO:0000259" key="15">
    <source>
        <dbReference type="Pfam" id="PF00593"/>
    </source>
</evidence>
<dbReference type="InterPro" id="IPR037066">
    <property type="entry name" value="Plug_dom_sf"/>
</dbReference>
<name>A0A248U9F3_9HYPH</name>
<dbReference type="OrthoDB" id="9760333at2"/>
<dbReference type="InterPro" id="IPR012910">
    <property type="entry name" value="Plug_dom"/>
</dbReference>
<evidence type="ECO:0000259" key="16">
    <source>
        <dbReference type="Pfam" id="PF07715"/>
    </source>
</evidence>
<sequence length="714" mass="78624">MAVKANSGVAMKMKSRLGSYLLETTVLSGAIGLSLLIAMPAFGQTAQNQKTAEERQQAQKKEQALQLDTITISPNIQNQAAIDAMASTSVITQQQLDRIQATTAADIFRSTPGVHASLNGDDPATSINIRGLQEYGRVAVTIDGARQDYWRVGHGSGSFYIDPEMLKQVTVIRGPVSNAYGSGGIGGLVAFETKDAGDFLRDDETWALSEKLRYESNGNGWMTSTVGAYRLNPNFDVIGNINYRDSDAYKNGDGDVVRWTGERVVSGLGKVTIRPADGHEVKLGFQRQKYNDIMTGSSGSTSSTLSRYNAETIVSTYTGNYTYKPDDNPFWDLSVNAYYSDTDNDQYQVWPKASIGKTRYYDVSTAGFRAYNSSRFETTTMSHTLTYGVDYYKMRGKSDTDNFGNGEQQAYGGVIQWQGDYQKWLELIGALRYDGYRLDGTTKATNVLPSEDVSVDGNRVSPRFSVGVTPWDGVQFYGLYSQGYRVPHMQDMFRQNGAHGSGYEPNLLLKPEVATSYEFGVNLRQDGILDAGDQVRAKLNFFHTDVKNYINTVKTGNVTTSENVGDARLRGVELEGTYDNWWGYVNLAASYTDAEMKDGVYKGESLSNTPLNNLSATLGLKAFDEKLVYGVEYESVGKVNRALTTGGVKVYPRVDLVNVFANWQVTDNVKLDFGVDNLFNKAYTDAQTGWATSTDIEQAKGRTFMVAITGRIGG</sequence>
<dbReference type="InterPro" id="IPR039426">
    <property type="entry name" value="TonB-dep_rcpt-like"/>
</dbReference>
<evidence type="ECO:0000256" key="10">
    <source>
        <dbReference type="ARBA" id="ARBA00023170"/>
    </source>
</evidence>
<comment type="similarity">
    <text evidence="2 12 13">Belongs to the TonB-dependent receptor family.</text>
</comment>
<dbReference type="PANTHER" id="PTHR30069:SF41">
    <property type="entry name" value="HEME_HEMOPEXIN UTILIZATION PROTEIN C"/>
    <property type="match status" value="1"/>
</dbReference>
<evidence type="ECO:0000256" key="6">
    <source>
        <dbReference type="ARBA" id="ARBA00022692"/>
    </source>
</evidence>
<keyword evidence="10 17" id="KW-0675">Receptor</keyword>
<feature type="domain" description="TonB-dependent receptor plug" evidence="16">
    <location>
        <begin position="82"/>
        <end position="187"/>
    </location>
</feature>
<evidence type="ECO:0000256" key="8">
    <source>
        <dbReference type="ARBA" id="ARBA00023077"/>
    </source>
</evidence>
<dbReference type="Pfam" id="PF00593">
    <property type="entry name" value="TonB_dep_Rec_b-barrel"/>
    <property type="match status" value="1"/>
</dbReference>
<dbReference type="EMBL" id="CP022603">
    <property type="protein sequence ID" value="ASV83417.1"/>
    <property type="molecule type" value="Genomic_DNA"/>
</dbReference>
<gene>
    <name evidence="17" type="ORF">CES85_4197</name>
</gene>
<dbReference type="KEGG" id="och:CES85_4197"/>